<sequence length="273" mass="29325">MTRLPPQILILAGSRGGADPVAQMAGVERKAFAPVAGTPMLERVVEALRAALPEASLTIAMDPPDSPQSRMIVDRLSQGGNLTIMPPAESPARTVRAALPADGGPILIATADHALLTPAMVRHFLATAPEDGNAAVAVATKTTIAAAYPDTRRTYWRFADCQVSGCNLFLLSGEGAASVVEFWAALERDRKRPWAMIRRLGPLTLVRFALGLLRLDQALKRMGRRTGTRLAAVDMPFAEAAMDVDRPSDLTLAERILAERILAERLSQERAAC</sequence>
<keyword evidence="3" id="KW-0808">Transferase</keyword>
<dbReference type="InterPro" id="IPR029044">
    <property type="entry name" value="Nucleotide-diphossugar_trans"/>
</dbReference>
<dbReference type="Proteomes" id="UP000480684">
    <property type="component" value="Unassembled WGS sequence"/>
</dbReference>
<keyword evidence="1" id="KW-0460">Magnesium</keyword>
<dbReference type="GO" id="GO:0016779">
    <property type="term" value="F:nucleotidyltransferase activity"/>
    <property type="evidence" value="ECO:0007669"/>
    <property type="project" value="UniProtKB-ARBA"/>
</dbReference>
<comment type="caution">
    <text evidence="3">The sequence shown here is derived from an EMBL/GenBank/DDBJ whole genome shotgun (WGS) entry which is preliminary data.</text>
</comment>
<dbReference type="Gene3D" id="3.90.550.10">
    <property type="entry name" value="Spore Coat Polysaccharide Biosynthesis Protein SpsA, Chain A"/>
    <property type="match status" value="1"/>
</dbReference>
<name>A0A7C9QXK5_9PROT</name>
<organism evidence="3 4">
    <name type="scientific">Magnetospirillum aberrantis SpK</name>
    <dbReference type="NCBI Taxonomy" id="908842"/>
    <lineage>
        <taxon>Bacteria</taxon>
        <taxon>Pseudomonadati</taxon>
        <taxon>Pseudomonadota</taxon>
        <taxon>Alphaproteobacteria</taxon>
        <taxon>Rhodospirillales</taxon>
        <taxon>Rhodospirillaceae</taxon>
        <taxon>Magnetospirillum</taxon>
    </lineage>
</organism>
<reference evidence="3 4" key="1">
    <citation type="submission" date="2020-02" db="EMBL/GenBank/DDBJ databases">
        <authorList>
            <person name="Dziuba M."/>
            <person name="Kuznetsov B."/>
            <person name="Mardanov A."/>
            <person name="Ravin N."/>
            <person name="Grouzdev D."/>
        </authorList>
    </citation>
    <scope>NUCLEOTIDE SEQUENCE [LARGE SCALE GENOMIC DNA]</scope>
    <source>
        <strain evidence="3 4">SpK</strain>
    </source>
</reference>
<evidence type="ECO:0000259" key="2">
    <source>
        <dbReference type="Pfam" id="PF12804"/>
    </source>
</evidence>
<dbReference type="RefSeq" id="WP_163682114.1">
    <property type="nucleotide sequence ID" value="NZ_JAAIYP010000043.1"/>
</dbReference>
<accession>A0A7C9QXK5</accession>
<dbReference type="Pfam" id="PF12804">
    <property type="entry name" value="NTP_transf_3"/>
    <property type="match status" value="1"/>
</dbReference>
<feature type="domain" description="MobA-like NTP transferase" evidence="2">
    <location>
        <begin position="9"/>
        <end position="142"/>
    </location>
</feature>
<protein>
    <submittedName>
        <fullName evidence="3">NTP transferase domain-containing protein</fullName>
    </submittedName>
</protein>
<evidence type="ECO:0000256" key="1">
    <source>
        <dbReference type="ARBA" id="ARBA00022842"/>
    </source>
</evidence>
<dbReference type="InterPro" id="IPR025877">
    <property type="entry name" value="MobA-like_NTP_Trfase"/>
</dbReference>
<dbReference type="SUPFAM" id="SSF53448">
    <property type="entry name" value="Nucleotide-diphospho-sugar transferases"/>
    <property type="match status" value="1"/>
</dbReference>
<gene>
    <name evidence="3" type="ORF">G4223_16720</name>
</gene>
<keyword evidence="4" id="KW-1185">Reference proteome</keyword>
<evidence type="ECO:0000313" key="4">
    <source>
        <dbReference type="Proteomes" id="UP000480684"/>
    </source>
</evidence>
<evidence type="ECO:0000313" key="3">
    <source>
        <dbReference type="EMBL" id="NFV81756.1"/>
    </source>
</evidence>
<dbReference type="AlphaFoldDB" id="A0A7C9QXK5"/>
<proteinExistence type="predicted"/>
<dbReference type="EMBL" id="JAAIYP010000043">
    <property type="protein sequence ID" value="NFV81756.1"/>
    <property type="molecule type" value="Genomic_DNA"/>
</dbReference>